<keyword evidence="5 7" id="KW-0808">Transferase</keyword>
<dbReference type="UniPathway" id="UPA00275">
    <property type="reaction ID" value="UER00404"/>
</dbReference>
<dbReference type="GO" id="GO:0009231">
    <property type="term" value="P:riboflavin biosynthetic process"/>
    <property type="evidence" value="ECO:0007669"/>
    <property type="project" value="UniProtKB-UniRule"/>
</dbReference>
<sequence>MSAPRTIEGTIDGNGLAIAVVASRFNEMLTERLLVGALDTLERRGVSSADIAVVRVPGAFEIPTAVAHLARSGRWDAVVCLGAVVRGETPHFEWVAGEAARGIARLGVETGVPVLFGIVATDTVEQALDRVGGKHGNRGADAAAAAIEMAHVTRALGREAPK</sequence>
<feature type="binding site" evidence="7">
    <location>
        <position position="25"/>
    </location>
    <ligand>
        <name>5-amino-6-(D-ribitylamino)uracil</name>
        <dbReference type="ChEBI" id="CHEBI:15934"/>
    </ligand>
</feature>
<feature type="binding site" evidence="7">
    <location>
        <begin position="83"/>
        <end position="85"/>
    </location>
    <ligand>
        <name>5-amino-6-(D-ribitylamino)uracil</name>
        <dbReference type="ChEBI" id="CHEBI:15934"/>
    </ligand>
</feature>
<keyword evidence="4 7" id="KW-0686">Riboflavin biosynthesis</keyword>
<feature type="binding site" evidence="7">
    <location>
        <begin position="88"/>
        <end position="89"/>
    </location>
    <ligand>
        <name>(2S)-2-hydroxy-3-oxobutyl phosphate</name>
        <dbReference type="ChEBI" id="CHEBI:58830"/>
    </ligand>
</feature>
<dbReference type="PANTHER" id="PTHR21058:SF0">
    <property type="entry name" value="6,7-DIMETHYL-8-RIBITYLLUMAZINE SYNTHASE"/>
    <property type="match status" value="1"/>
</dbReference>
<dbReference type="InterPro" id="IPR036467">
    <property type="entry name" value="LS/RS_sf"/>
</dbReference>
<evidence type="ECO:0000256" key="2">
    <source>
        <dbReference type="ARBA" id="ARBA00007424"/>
    </source>
</evidence>
<evidence type="ECO:0000256" key="3">
    <source>
        <dbReference type="ARBA" id="ARBA00012664"/>
    </source>
</evidence>
<dbReference type="CDD" id="cd09209">
    <property type="entry name" value="Lumazine_synthase-I"/>
    <property type="match status" value="1"/>
</dbReference>
<feature type="binding site" evidence="7">
    <location>
        <begin position="59"/>
        <end position="61"/>
    </location>
    <ligand>
        <name>5-amino-6-(D-ribitylamino)uracil</name>
        <dbReference type="ChEBI" id="CHEBI:15934"/>
    </ligand>
</feature>
<organism evidence="8 9">
    <name type="scientific">Eiseniibacteriota bacterium</name>
    <dbReference type="NCBI Taxonomy" id="2212470"/>
    <lineage>
        <taxon>Bacteria</taxon>
        <taxon>Candidatus Eiseniibacteriota</taxon>
    </lineage>
</organism>
<evidence type="ECO:0000313" key="8">
    <source>
        <dbReference type="EMBL" id="TMQ64726.1"/>
    </source>
</evidence>
<feature type="binding site" evidence="7">
    <location>
        <position position="116"/>
    </location>
    <ligand>
        <name>5-amino-6-(D-ribitylamino)uracil</name>
        <dbReference type="ChEBI" id="CHEBI:15934"/>
    </ligand>
</feature>
<dbReference type="EC" id="2.5.1.78" evidence="3 7"/>
<evidence type="ECO:0000256" key="6">
    <source>
        <dbReference type="ARBA" id="ARBA00048785"/>
    </source>
</evidence>
<dbReference type="GO" id="GO:0009349">
    <property type="term" value="C:riboflavin synthase complex"/>
    <property type="evidence" value="ECO:0007669"/>
    <property type="project" value="UniProtKB-UniRule"/>
</dbReference>
<comment type="function">
    <text evidence="7">Catalyzes the formation of 6,7-dimethyl-8-ribityllumazine by condensation of 5-amino-6-(D-ribitylamino)uracil with 3,4-dihydroxy-2-butanone 4-phosphate. This is the penultimate step in the biosynthesis of riboflavin.</text>
</comment>
<evidence type="ECO:0000256" key="5">
    <source>
        <dbReference type="ARBA" id="ARBA00022679"/>
    </source>
</evidence>
<comment type="caution">
    <text evidence="8">The sequence shown here is derived from an EMBL/GenBank/DDBJ whole genome shotgun (WGS) entry which is preliminary data.</text>
</comment>
<dbReference type="SUPFAM" id="SSF52121">
    <property type="entry name" value="Lumazine synthase"/>
    <property type="match status" value="1"/>
</dbReference>
<comment type="pathway">
    <text evidence="1 7">Cofactor biosynthesis; riboflavin biosynthesis; riboflavin from 2-hydroxy-3-oxobutyl phosphate and 5-amino-6-(D-ribitylamino)uracil: step 1/2.</text>
</comment>
<reference evidence="8 9" key="1">
    <citation type="journal article" date="2019" name="Nat. Microbiol.">
        <title>Mediterranean grassland soil C-N compound turnover is dependent on rainfall and depth, and is mediated by genomically divergent microorganisms.</title>
        <authorList>
            <person name="Diamond S."/>
            <person name="Andeer P.F."/>
            <person name="Li Z."/>
            <person name="Crits-Christoph A."/>
            <person name="Burstein D."/>
            <person name="Anantharaman K."/>
            <person name="Lane K.R."/>
            <person name="Thomas B.C."/>
            <person name="Pan C."/>
            <person name="Northen T.R."/>
            <person name="Banfield J.F."/>
        </authorList>
    </citation>
    <scope>NUCLEOTIDE SEQUENCE [LARGE SCALE GENOMIC DNA]</scope>
    <source>
        <strain evidence="8">WS_9</strain>
    </source>
</reference>
<dbReference type="AlphaFoldDB" id="A0A538TM72"/>
<evidence type="ECO:0000256" key="7">
    <source>
        <dbReference type="HAMAP-Rule" id="MF_00178"/>
    </source>
</evidence>
<proteinExistence type="inferred from homology"/>
<gene>
    <name evidence="7" type="primary">ribH</name>
    <name evidence="8" type="ORF">E6K79_06740</name>
</gene>
<dbReference type="NCBIfam" id="TIGR00114">
    <property type="entry name" value="lumazine-synth"/>
    <property type="match status" value="1"/>
</dbReference>
<dbReference type="PANTHER" id="PTHR21058">
    <property type="entry name" value="6,7-DIMETHYL-8-RIBITYLLUMAZINE SYNTHASE DMRL SYNTHASE LUMAZINE SYNTHASE"/>
    <property type="match status" value="1"/>
</dbReference>
<dbReference type="GO" id="GO:0000906">
    <property type="term" value="F:6,7-dimethyl-8-ribityllumazine synthase activity"/>
    <property type="evidence" value="ECO:0007669"/>
    <property type="project" value="UniProtKB-UniRule"/>
</dbReference>
<evidence type="ECO:0000256" key="4">
    <source>
        <dbReference type="ARBA" id="ARBA00022619"/>
    </source>
</evidence>
<evidence type="ECO:0000313" key="9">
    <source>
        <dbReference type="Proteomes" id="UP000317691"/>
    </source>
</evidence>
<dbReference type="Pfam" id="PF00885">
    <property type="entry name" value="DMRL_synthase"/>
    <property type="match status" value="1"/>
</dbReference>
<name>A0A538TM72_UNCEI</name>
<feature type="binding site" evidence="7">
    <location>
        <position position="130"/>
    </location>
    <ligand>
        <name>(2S)-2-hydroxy-3-oxobutyl phosphate</name>
        <dbReference type="ChEBI" id="CHEBI:58830"/>
    </ligand>
</feature>
<evidence type="ECO:0000256" key="1">
    <source>
        <dbReference type="ARBA" id="ARBA00004917"/>
    </source>
</evidence>
<comment type="similarity">
    <text evidence="2 7">Belongs to the DMRL synthase family.</text>
</comment>
<comment type="catalytic activity">
    <reaction evidence="6 7">
        <text>(2S)-2-hydroxy-3-oxobutyl phosphate + 5-amino-6-(D-ribitylamino)uracil = 6,7-dimethyl-8-(1-D-ribityl)lumazine + phosphate + 2 H2O + H(+)</text>
        <dbReference type="Rhea" id="RHEA:26152"/>
        <dbReference type="ChEBI" id="CHEBI:15377"/>
        <dbReference type="ChEBI" id="CHEBI:15378"/>
        <dbReference type="ChEBI" id="CHEBI:15934"/>
        <dbReference type="ChEBI" id="CHEBI:43474"/>
        <dbReference type="ChEBI" id="CHEBI:58201"/>
        <dbReference type="ChEBI" id="CHEBI:58830"/>
        <dbReference type="EC" id="2.5.1.78"/>
    </reaction>
</comment>
<dbReference type="EMBL" id="VBOZ01000017">
    <property type="protein sequence ID" value="TMQ64726.1"/>
    <property type="molecule type" value="Genomic_DNA"/>
</dbReference>
<dbReference type="Gene3D" id="3.40.50.960">
    <property type="entry name" value="Lumazine/riboflavin synthase"/>
    <property type="match status" value="1"/>
</dbReference>
<dbReference type="HAMAP" id="MF_00178">
    <property type="entry name" value="Lumazine_synth"/>
    <property type="match status" value="1"/>
</dbReference>
<dbReference type="Proteomes" id="UP000317691">
    <property type="component" value="Unassembled WGS sequence"/>
</dbReference>
<accession>A0A538TM72</accession>
<feature type="active site" description="Proton donor" evidence="7">
    <location>
        <position position="91"/>
    </location>
</feature>
<protein>
    <recommendedName>
        <fullName evidence="3 7">6,7-dimethyl-8-ribityllumazine synthase</fullName>
        <shortName evidence="7">DMRL synthase</shortName>
        <shortName evidence="7">LS</shortName>
        <shortName evidence="7">Lumazine synthase</shortName>
        <ecNumber evidence="3 7">2.5.1.78</ecNumber>
    </recommendedName>
</protein>
<dbReference type="InterPro" id="IPR002180">
    <property type="entry name" value="LS/RS"/>
</dbReference>
<dbReference type="InterPro" id="IPR034964">
    <property type="entry name" value="LS"/>
</dbReference>